<keyword evidence="2" id="KW-1185">Reference proteome</keyword>
<dbReference type="WBParaSite" id="jg10443">
    <property type="protein sequence ID" value="jg10443"/>
    <property type="gene ID" value="jg10443"/>
</dbReference>
<accession>A0A915CN98</accession>
<evidence type="ECO:0000313" key="2">
    <source>
        <dbReference type="Proteomes" id="UP000887574"/>
    </source>
</evidence>
<organism evidence="2 3">
    <name type="scientific">Ditylenchus dipsaci</name>
    <dbReference type="NCBI Taxonomy" id="166011"/>
    <lineage>
        <taxon>Eukaryota</taxon>
        <taxon>Metazoa</taxon>
        <taxon>Ecdysozoa</taxon>
        <taxon>Nematoda</taxon>
        <taxon>Chromadorea</taxon>
        <taxon>Rhabditida</taxon>
        <taxon>Tylenchina</taxon>
        <taxon>Tylenchomorpha</taxon>
        <taxon>Sphaerularioidea</taxon>
        <taxon>Anguinidae</taxon>
        <taxon>Anguininae</taxon>
        <taxon>Ditylenchus</taxon>
    </lineage>
</organism>
<name>A0A915CN98_9BILA</name>
<feature type="region of interest" description="Disordered" evidence="1">
    <location>
        <begin position="98"/>
        <end position="120"/>
    </location>
</feature>
<dbReference type="Proteomes" id="UP000887574">
    <property type="component" value="Unplaced"/>
</dbReference>
<reference evidence="3" key="1">
    <citation type="submission" date="2022-11" db="UniProtKB">
        <authorList>
            <consortium name="WormBaseParasite"/>
        </authorList>
    </citation>
    <scope>IDENTIFICATION</scope>
</reference>
<sequence length="120" mass="14083">MNTFKWTNKDVVDKLQARKDGKISDADAICQRQLQQNRKEITEAELKSKFGGTMLAVRNGQEYRAFMLWRRTTYQCTDCFNIRKKLNLKFLLPLVTKSEENSSQTKKRITRTAEAMTTKR</sequence>
<protein>
    <submittedName>
        <fullName evidence="3">Uncharacterized protein</fullName>
    </submittedName>
</protein>
<evidence type="ECO:0000256" key="1">
    <source>
        <dbReference type="SAM" id="MobiDB-lite"/>
    </source>
</evidence>
<dbReference type="AlphaFoldDB" id="A0A915CN98"/>
<proteinExistence type="predicted"/>
<evidence type="ECO:0000313" key="3">
    <source>
        <dbReference type="WBParaSite" id="jg10443"/>
    </source>
</evidence>